<protein>
    <submittedName>
        <fullName evidence="2">Uncharacterized protein</fullName>
    </submittedName>
</protein>
<dbReference type="AlphaFoldDB" id="A0A0B2WJC3"/>
<proteinExistence type="predicted"/>
<reference evidence="2 3" key="1">
    <citation type="journal article" date="2014" name="Proc. Natl. Acad. Sci. U.S.A.">
        <title>Trajectory and genomic determinants of fungal-pathogen speciation and host adaptation.</title>
        <authorList>
            <person name="Hu X."/>
            <person name="Xiao G."/>
            <person name="Zheng P."/>
            <person name="Shang Y."/>
            <person name="Su Y."/>
            <person name="Zhang X."/>
            <person name="Liu X."/>
            <person name="Zhan S."/>
            <person name="St Leger R.J."/>
            <person name="Wang C."/>
        </authorList>
    </citation>
    <scope>NUCLEOTIDE SEQUENCE [LARGE SCALE GENOMIC DNA]</scope>
    <source>
        <strain evidence="2 3">ARSEF 1941</strain>
    </source>
</reference>
<name>A0A0B2WJC3_METAS</name>
<dbReference type="EMBL" id="AZHE01000044">
    <property type="protein sequence ID" value="KHN94018.1"/>
    <property type="molecule type" value="Genomic_DNA"/>
</dbReference>
<sequence length="372" mass="42074">MLRKRRSMDIDKTDGPWQPGTLGSVKEKNAAQTMTKLSRTTWERLQTRKYEGGRPMSEEHTIDALLGSLAIPHDVWRDRVARKNPTHVAEKTRCKLFQMLINLQDPAEKPQQEKSPDPKGRRRGAQRATRHVRDRAGLQGAGCSNRVYEQLPLHFADFSELWPIFQQGIDVITSSKPTSAYRVFHITGGRPYQDSGGTDKEEWWQSKDKHKIEFGIPPPTGANRAEVVIVSSGGWKAVECCENDDIFDDLGLDHRRMENSLPQKTLLTTDVRYLGDDASQVPTEDLILFLQRLSAKDHKWAIVGINNVKKLAPPSGEASRSLVLLAGHKDMEYFLVQAHFRRMHHVGAEDEMQADLVRGKGTGHTPRHLIPS</sequence>
<dbReference type="Proteomes" id="UP000030816">
    <property type="component" value="Unassembled WGS sequence"/>
</dbReference>
<dbReference type="RefSeq" id="XP_040675084.1">
    <property type="nucleotide sequence ID" value="XM_040826945.1"/>
</dbReference>
<comment type="caution">
    <text evidence="2">The sequence shown here is derived from an EMBL/GenBank/DDBJ whole genome shotgun (WGS) entry which is preliminary data.</text>
</comment>
<keyword evidence="3" id="KW-1185">Reference proteome</keyword>
<evidence type="ECO:0000256" key="1">
    <source>
        <dbReference type="SAM" id="MobiDB-lite"/>
    </source>
</evidence>
<accession>A0A0B2WJC3</accession>
<feature type="compositionally biased region" description="Basic residues" evidence="1">
    <location>
        <begin position="120"/>
        <end position="133"/>
    </location>
</feature>
<feature type="compositionally biased region" description="Basic and acidic residues" evidence="1">
    <location>
        <begin position="106"/>
        <end position="119"/>
    </location>
</feature>
<dbReference type="HOGENOM" id="CLU_744112_0_0_1"/>
<gene>
    <name evidence="2" type="ORF">MAM_08147</name>
</gene>
<dbReference type="STRING" id="1081103.A0A0B2WJC3"/>
<evidence type="ECO:0000313" key="3">
    <source>
        <dbReference type="Proteomes" id="UP000030816"/>
    </source>
</evidence>
<evidence type="ECO:0000313" key="2">
    <source>
        <dbReference type="EMBL" id="KHN94018.1"/>
    </source>
</evidence>
<organism evidence="2 3">
    <name type="scientific">Metarhizium album (strain ARSEF 1941)</name>
    <dbReference type="NCBI Taxonomy" id="1081103"/>
    <lineage>
        <taxon>Eukaryota</taxon>
        <taxon>Fungi</taxon>
        <taxon>Dikarya</taxon>
        <taxon>Ascomycota</taxon>
        <taxon>Pezizomycotina</taxon>
        <taxon>Sordariomycetes</taxon>
        <taxon>Hypocreomycetidae</taxon>
        <taxon>Hypocreales</taxon>
        <taxon>Clavicipitaceae</taxon>
        <taxon>Metarhizium</taxon>
    </lineage>
</organism>
<dbReference type="OrthoDB" id="4900066at2759"/>
<feature type="region of interest" description="Disordered" evidence="1">
    <location>
        <begin position="103"/>
        <end position="134"/>
    </location>
</feature>
<dbReference type="GeneID" id="63742602"/>